<keyword evidence="4" id="KW-1185">Reference proteome</keyword>
<dbReference type="EMBL" id="CP048877">
    <property type="protein sequence ID" value="QIJ71162.1"/>
    <property type="molecule type" value="Genomic_DNA"/>
</dbReference>
<dbReference type="SMART" id="SM00849">
    <property type="entry name" value="Lactamase_B"/>
    <property type="match status" value="1"/>
</dbReference>
<dbReference type="HAMAP" id="MF_00457">
    <property type="entry name" value="UPF0173"/>
    <property type="match status" value="1"/>
</dbReference>
<organism evidence="3 4">
    <name type="scientific">Thermosulfuriphilus ammonigenes</name>
    <dbReference type="NCBI Taxonomy" id="1936021"/>
    <lineage>
        <taxon>Bacteria</taxon>
        <taxon>Pseudomonadati</taxon>
        <taxon>Thermodesulfobacteriota</taxon>
        <taxon>Thermodesulfobacteria</taxon>
        <taxon>Thermodesulfobacteriales</taxon>
        <taxon>Thermodesulfobacteriaceae</taxon>
        <taxon>Thermosulfuriphilus</taxon>
    </lineage>
</organism>
<sequence>MATKITFLGHATFKIQTATGLKILIDPWVNNPQAPDEKDLGPYDFILVTHAHGDHLGDVLEVAKRGGEVVAIHEIQQYLLAKGLGNVTGMNIGGTYHTQGLRFTMVPALHSSSIQEGDKIIYGGEACGFVIRTEDGLSVYHAGDTAVFGDMRLIGELYHPDVALLPIGDHYVMGPKEAAYATGLINPAKVVPMHYGTFPALTGTVDDFRDFLERMAPGVEMVALAPGESLTVGK</sequence>
<evidence type="ECO:0000256" key="2">
    <source>
        <dbReference type="HAMAP-Rule" id="MF_00457"/>
    </source>
</evidence>
<dbReference type="Proteomes" id="UP000502179">
    <property type="component" value="Chromosome"/>
</dbReference>
<evidence type="ECO:0000313" key="3">
    <source>
        <dbReference type="EMBL" id="QIJ71162.1"/>
    </source>
</evidence>
<dbReference type="Pfam" id="PF12706">
    <property type="entry name" value="Lactamase_B_2"/>
    <property type="match status" value="1"/>
</dbReference>
<protein>
    <recommendedName>
        <fullName evidence="2">UPF0173 metal-dependent hydrolase G4V39_02225</fullName>
    </recommendedName>
</protein>
<dbReference type="KEGG" id="tav:G4V39_02225"/>
<dbReference type="NCBIfam" id="NF001911">
    <property type="entry name" value="PRK00685.1"/>
    <property type="match status" value="1"/>
</dbReference>
<dbReference type="Gene3D" id="3.60.15.10">
    <property type="entry name" value="Ribonuclease Z/Hydroxyacylglutathione hydrolase-like"/>
    <property type="match status" value="1"/>
</dbReference>
<gene>
    <name evidence="3" type="ORF">G4V39_02225</name>
</gene>
<dbReference type="RefSeq" id="WP_166031384.1">
    <property type="nucleotide sequence ID" value="NZ_CP048877.1"/>
</dbReference>
<dbReference type="GO" id="GO:0016787">
    <property type="term" value="F:hydrolase activity"/>
    <property type="evidence" value="ECO:0007669"/>
    <property type="project" value="UniProtKB-UniRule"/>
</dbReference>
<reference evidence="3 4" key="1">
    <citation type="submission" date="2020-02" db="EMBL/GenBank/DDBJ databases">
        <title>Genome analysis of Thermosulfuriphilus ammonigenes ST65T, an anaerobic thermophilic chemolithoautotrophic bacterium isolated from a deep-sea hydrothermal vent.</title>
        <authorList>
            <person name="Slobodkina G."/>
            <person name="Allioux M."/>
            <person name="Merkel A."/>
            <person name="Alain K."/>
            <person name="Jebbar M."/>
            <person name="Slobodkin A."/>
        </authorList>
    </citation>
    <scope>NUCLEOTIDE SEQUENCE [LARGE SCALE GENOMIC DNA]</scope>
    <source>
        <strain evidence="3 4">ST65</strain>
    </source>
</reference>
<keyword evidence="1 2" id="KW-0378">Hydrolase</keyword>
<comment type="similarity">
    <text evidence="2">Belongs to the UPF0173 family.</text>
</comment>
<dbReference type="SUPFAM" id="SSF56281">
    <property type="entry name" value="Metallo-hydrolase/oxidoreductase"/>
    <property type="match status" value="1"/>
</dbReference>
<accession>A0A6G7PU32</accession>
<dbReference type="InterPro" id="IPR022877">
    <property type="entry name" value="UPF0173"/>
</dbReference>
<proteinExistence type="inferred from homology"/>
<name>A0A6G7PU32_9BACT</name>
<dbReference type="InterPro" id="IPR036866">
    <property type="entry name" value="RibonucZ/Hydroxyglut_hydro"/>
</dbReference>
<dbReference type="InterPro" id="IPR050114">
    <property type="entry name" value="UPF0173_UPF0282_UlaG_hydrolase"/>
</dbReference>
<dbReference type="PANTHER" id="PTHR43546">
    <property type="entry name" value="UPF0173 METAL-DEPENDENT HYDROLASE MJ1163-RELATED"/>
    <property type="match status" value="1"/>
</dbReference>
<evidence type="ECO:0000313" key="4">
    <source>
        <dbReference type="Proteomes" id="UP000502179"/>
    </source>
</evidence>
<dbReference type="PANTHER" id="PTHR43546:SF3">
    <property type="entry name" value="UPF0173 METAL-DEPENDENT HYDROLASE MJ1163"/>
    <property type="match status" value="1"/>
</dbReference>
<dbReference type="AlphaFoldDB" id="A0A6G7PU32"/>
<dbReference type="InterPro" id="IPR001279">
    <property type="entry name" value="Metallo-B-lactamas"/>
</dbReference>
<evidence type="ECO:0000256" key="1">
    <source>
        <dbReference type="ARBA" id="ARBA00022801"/>
    </source>
</evidence>